<evidence type="ECO:0000256" key="1">
    <source>
        <dbReference type="ARBA" id="ARBA00023015"/>
    </source>
</evidence>
<dbReference type="GO" id="GO:0003700">
    <property type="term" value="F:DNA-binding transcription factor activity"/>
    <property type="evidence" value="ECO:0007669"/>
    <property type="project" value="InterPro"/>
</dbReference>
<dbReference type="InterPro" id="IPR018060">
    <property type="entry name" value="HTH_AraC"/>
</dbReference>
<evidence type="ECO:0000259" key="4">
    <source>
        <dbReference type="PROSITE" id="PS01124"/>
    </source>
</evidence>
<keyword evidence="3" id="KW-0804">Transcription</keyword>
<dbReference type="EMBL" id="JQ844269">
    <property type="protein sequence ID" value="AGS54007.1"/>
    <property type="molecule type" value="Genomic_DNA"/>
</dbReference>
<dbReference type="Pfam" id="PF12833">
    <property type="entry name" value="HTH_18"/>
    <property type="match status" value="1"/>
</dbReference>
<keyword evidence="2 5" id="KW-0238">DNA-binding</keyword>
<dbReference type="PROSITE" id="PS01124">
    <property type="entry name" value="HTH_ARAC_FAMILY_2"/>
    <property type="match status" value="1"/>
</dbReference>
<dbReference type="InterPro" id="IPR020449">
    <property type="entry name" value="Tscrpt_reg_AraC-type_HTH"/>
</dbReference>
<dbReference type="GO" id="GO:0043565">
    <property type="term" value="F:sequence-specific DNA binding"/>
    <property type="evidence" value="ECO:0007669"/>
    <property type="project" value="InterPro"/>
</dbReference>
<evidence type="ECO:0000256" key="3">
    <source>
        <dbReference type="ARBA" id="ARBA00023163"/>
    </source>
</evidence>
<feature type="domain" description="HTH araC/xylS-type" evidence="4">
    <location>
        <begin position="296"/>
        <end position="394"/>
    </location>
</feature>
<name>A0A806KHE0_9BACT</name>
<proteinExistence type="predicted"/>
<dbReference type="PANTHER" id="PTHR43280:SF10">
    <property type="entry name" value="REGULATORY PROTEIN POCR"/>
    <property type="match status" value="1"/>
</dbReference>
<sequence>MSKLPNIIQRRELEPLLLKAGKIARYYEKAANCVVSVMNSNCDSGQNQLKSICKHCNNKQTADKEKNCLLLHMEAINEARQHGGPYIYVCPEGSVFWTCPFYSGERFAGAFVSSGIQGTVESNDRVKALANMMVICADQISSMSFAQKNISVQPENSDLSSETAENCESQTYQKPENTAFLIDMERLLLASLRRGDNIEAEKIIRKLLDIYYQEVKSNLYTFRLKAMELAVLLSRAASEPNNINNSEILAIYNRYLKKIEESANFDEITEILLNFTEKMSGLIFSFHGVRHYPALRKAERYIWMNYTRKLSLQEIAQVSGLSAPYFSTIFKEEMGENLSSYLNRLRVEKAAVMLVTTNTSINEIAKTCGFEDQSWFSKIFKNNTGFTPGKYRDQGSISGLSVQGR</sequence>
<keyword evidence="1" id="KW-0805">Transcription regulation</keyword>
<dbReference type="PRINTS" id="PR00032">
    <property type="entry name" value="HTHARAC"/>
</dbReference>
<dbReference type="Gene3D" id="1.10.10.60">
    <property type="entry name" value="Homeodomain-like"/>
    <property type="match status" value="2"/>
</dbReference>
<reference evidence="5" key="1">
    <citation type="submission" date="2012-03" db="EMBL/GenBank/DDBJ databases">
        <title>Functional metagenomics reveals considerable lignocellulase gene clusters in the gut microbiome of a wood-feeding higher termite.</title>
        <authorList>
            <person name="Liu N."/>
        </authorList>
    </citation>
    <scope>NUCLEOTIDE SEQUENCE</scope>
</reference>
<organism evidence="5">
    <name type="scientific">uncultured bacterium contig00160</name>
    <dbReference type="NCBI Taxonomy" id="1181593"/>
    <lineage>
        <taxon>Bacteria</taxon>
        <taxon>environmental samples</taxon>
    </lineage>
</organism>
<dbReference type="SMART" id="SM00342">
    <property type="entry name" value="HTH_ARAC"/>
    <property type="match status" value="1"/>
</dbReference>
<evidence type="ECO:0000256" key="2">
    <source>
        <dbReference type="ARBA" id="ARBA00023125"/>
    </source>
</evidence>
<dbReference type="PANTHER" id="PTHR43280">
    <property type="entry name" value="ARAC-FAMILY TRANSCRIPTIONAL REGULATOR"/>
    <property type="match status" value="1"/>
</dbReference>
<dbReference type="AlphaFoldDB" id="A0A806KHE0"/>
<dbReference type="InterPro" id="IPR009057">
    <property type="entry name" value="Homeodomain-like_sf"/>
</dbReference>
<accession>A0A806KHE0</accession>
<dbReference type="SUPFAM" id="SSF46689">
    <property type="entry name" value="Homeodomain-like"/>
    <property type="match status" value="2"/>
</dbReference>
<protein>
    <submittedName>
        <fullName evidence="5">DNA-binding response regulator, AraC family</fullName>
    </submittedName>
</protein>
<evidence type="ECO:0000313" key="5">
    <source>
        <dbReference type="EMBL" id="AGS54007.1"/>
    </source>
</evidence>